<feature type="domain" description="NB-ARC" evidence="1">
    <location>
        <begin position="225"/>
        <end position="379"/>
    </location>
</feature>
<dbReference type="SUPFAM" id="SSF48452">
    <property type="entry name" value="TPR-like"/>
    <property type="match status" value="3"/>
</dbReference>
<dbReference type="RefSeq" id="WP_153027939.1">
    <property type="nucleotide sequence ID" value="NZ_WIAO01000062.1"/>
</dbReference>
<dbReference type="InterPro" id="IPR019734">
    <property type="entry name" value="TPR_rpt"/>
</dbReference>
<accession>A0A6L5GGL1</accession>
<dbReference type="SMART" id="SM00028">
    <property type="entry name" value="TPR"/>
    <property type="match status" value="9"/>
</dbReference>
<dbReference type="InterPro" id="IPR002182">
    <property type="entry name" value="NB-ARC"/>
</dbReference>
<dbReference type="Gene3D" id="1.25.40.10">
    <property type="entry name" value="Tetratricopeptide repeat domain"/>
    <property type="match status" value="3"/>
</dbReference>
<dbReference type="GO" id="GO:0043531">
    <property type="term" value="F:ADP binding"/>
    <property type="evidence" value="ECO:0007669"/>
    <property type="project" value="InterPro"/>
</dbReference>
<dbReference type="PANTHER" id="PTHR47691">
    <property type="entry name" value="REGULATOR-RELATED"/>
    <property type="match status" value="1"/>
</dbReference>
<reference evidence="2 3" key="1">
    <citation type="submission" date="2019-10" db="EMBL/GenBank/DDBJ databases">
        <title>Glycomyces albidus sp. nov., a novel actinomycete isolated from rhizosphere soil of wheat (Triticum aestivum L.).</title>
        <authorList>
            <person name="Qian L."/>
        </authorList>
    </citation>
    <scope>NUCLEOTIDE SEQUENCE [LARGE SCALE GENOMIC DNA]</scope>
    <source>
        <strain evidence="2 3">NEAU-7082</strain>
    </source>
</reference>
<dbReference type="InterPro" id="IPR011990">
    <property type="entry name" value="TPR-like_helical_dom_sf"/>
</dbReference>
<protein>
    <submittedName>
        <fullName evidence="2">Tetratricopeptide repeat protein</fullName>
    </submittedName>
</protein>
<evidence type="ECO:0000259" key="1">
    <source>
        <dbReference type="Pfam" id="PF00931"/>
    </source>
</evidence>
<dbReference type="PANTHER" id="PTHR47691:SF3">
    <property type="entry name" value="HTH-TYPE TRANSCRIPTIONAL REGULATOR RV0890C-RELATED"/>
    <property type="match status" value="1"/>
</dbReference>
<sequence length="1039" mass="115701">MDSISAAISTWIGKKLADRTLKALQQRTVRRGDAPEVLSALKAVVIDATSHAVEQFYVNDHQMRISTKAALFERDSAELPLVDGTALDDITNSVRIWVSEIESPIDTDGLPTEIINDHPLTAMICQTILERIQLEATRGARILQSLWMDFLINSLKVRVERSPSSLNQKIDSEFHKNEIGTFVQAAKVENLHIHSAHSTLAPKITNEYWDPERTTAGFIDRPEAMHKLEQTGNFPITVITGISGVGKTALCVAYGDRNVDKFQDGRIYFNFHSFHATKTPIDSMTALRSIIPVICESVSVDQVNKLDSISLSTLWRQLTTNQSLLLIWDNVSEISQIEPILITQPNCRTIITTRKPIEVASSATVKLDVMRSTESIEMFRSITGSSSYSEEDLEKLTSLDMHLPVLIDAHARQINSGKRSITELLEELSASTQSFQSETQRAQFERLDGSYRYLTEDQKFALRALGSHPGTSLTMETLSALIGCDLREAIKVVDELIDFGLVVRHHHEYSDTPELRSFRAHDAIRTYANFQAELEDEIRIFQRDLISHYRLKISSVNDLVEWIQVEGDSARDSALSSTRRPNAVFAAMLGVIFSSYGRWVDADLVLQHASDSFMRDGNIRDYARAQLELGRICAKRRDYPAAKERLNIARSAFERLDDRPNQARAIHSLGDIASKLGEHQASSDYFRQAADIFEEVGNAHDAAHALQGLGYAALEQGDTEQARSHLEHAAERNSAIGNITGYADALLRLGDFSLKRGDIEGAKAYYQEAELTVRDSEGAPTVHANTLYALGKLAARENDQSSAESYFRASSAEYRKGGSPGGTVNAIQMVARILADREEYSESIELLRSAIDLSSSMGDNHRCGETYNILGSIYSDQKLLHEAYESYYNAARQFASVHDAHCGGGALQDCSAIAITMKNYSEAEACLVEAKANFDSANDPYCAGHILCRLGYLLLRQARFDESRAKFHESLAYAPRARAFKTHSSALEGLGLLAFKQSDFTAARGFLQEALLIYRRTKSVKSASFVEAKLEQIDELLRE</sequence>
<dbReference type="Pfam" id="PF00931">
    <property type="entry name" value="NB-ARC"/>
    <property type="match status" value="1"/>
</dbReference>
<evidence type="ECO:0000313" key="3">
    <source>
        <dbReference type="Proteomes" id="UP000477750"/>
    </source>
</evidence>
<proteinExistence type="predicted"/>
<dbReference type="SUPFAM" id="SSF52540">
    <property type="entry name" value="P-loop containing nucleoside triphosphate hydrolases"/>
    <property type="match status" value="1"/>
</dbReference>
<dbReference type="EMBL" id="WIAO01000062">
    <property type="protein sequence ID" value="MQM28859.1"/>
    <property type="molecule type" value="Genomic_DNA"/>
</dbReference>
<gene>
    <name evidence="2" type="ORF">GFD30_25335</name>
</gene>
<name>A0A6L5GGL1_9ACTN</name>
<organism evidence="2 3">
    <name type="scientific">Glycomyces albidus</name>
    <dbReference type="NCBI Taxonomy" id="2656774"/>
    <lineage>
        <taxon>Bacteria</taxon>
        <taxon>Bacillati</taxon>
        <taxon>Actinomycetota</taxon>
        <taxon>Actinomycetes</taxon>
        <taxon>Glycomycetales</taxon>
        <taxon>Glycomycetaceae</taxon>
        <taxon>Glycomyces</taxon>
    </lineage>
</organism>
<dbReference type="SUPFAM" id="SSF46785">
    <property type="entry name" value="Winged helix' DNA-binding domain"/>
    <property type="match status" value="1"/>
</dbReference>
<dbReference type="InterPro" id="IPR036390">
    <property type="entry name" value="WH_DNA-bd_sf"/>
</dbReference>
<dbReference type="Pfam" id="PF13424">
    <property type="entry name" value="TPR_12"/>
    <property type="match status" value="1"/>
</dbReference>
<keyword evidence="3" id="KW-1185">Reference proteome</keyword>
<evidence type="ECO:0000313" key="2">
    <source>
        <dbReference type="EMBL" id="MQM28859.1"/>
    </source>
</evidence>
<dbReference type="AlphaFoldDB" id="A0A6L5GGL1"/>
<dbReference type="Pfam" id="PF13432">
    <property type="entry name" value="TPR_16"/>
    <property type="match status" value="2"/>
</dbReference>
<dbReference type="Proteomes" id="UP000477750">
    <property type="component" value="Unassembled WGS sequence"/>
</dbReference>
<dbReference type="Gene3D" id="3.40.50.300">
    <property type="entry name" value="P-loop containing nucleotide triphosphate hydrolases"/>
    <property type="match status" value="1"/>
</dbReference>
<dbReference type="InterPro" id="IPR027417">
    <property type="entry name" value="P-loop_NTPase"/>
</dbReference>
<comment type="caution">
    <text evidence="2">The sequence shown here is derived from an EMBL/GenBank/DDBJ whole genome shotgun (WGS) entry which is preliminary data.</text>
</comment>